<dbReference type="InterPro" id="IPR052929">
    <property type="entry name" value="RNase_H-like_EbsB-rel"/>
</dbReference>
<evidence type="ECO:0000313" key="2">
    <source>
        <dbReference type="EMBL" id="MBA0576378.1"/>
    </source>
</evidence>
<comment type="caution">
    <text evidence="2">The sequence shown here is derived from an EMBL/GenBank/DDBJ whole genome shotgun (WGS) entry which is preliminary data.</text>
</comment>
<dbReference type="PANTHER" id="PTHR47074:SF61">
    <property type="entry name" value="RNASE H TYPE-1 DOMAIN-CONTAINING PROTEIN"/>
    <property type="match status" value="1"/>
</dbReference>
<sequence length="215" mass="23765">MSKLLRFIRGYDHDIGLVHKNLCPSSSLGKELLRPPDSGVIKLNFDASYVQGKKLAFTAVLARNCKGEGVGADTYLFEDVGDAFVAEARACERALLFARMMGFRQLLVESDSLSVIKYVKKKEEDRSVLRPTTYHIQQLHLLFDEVNYNFVPRAVNSAAHVLALEGRRRRVCGNWADGVPNSVGEGSLNLQYWLQSAVCSCLHAVVADGEESSSG</sequence>
<dbReference type="GO" id="GO:0004523">
    <property type="term" value="F:RNA-DNA hybrid ribonuclease activity"/>
    <property type="evidence" value="ECO:0007669"/>
    <property type="project" value="InterPro"/>
</dbReference>
<dbReference type="AlphaFoldDB" id="A0A7J8NH96"/>
<evidence type="ECO:0000259" key="1">
    <source>
        <dbReference type="Pfam" id="PF13456"/>
    </source>
</evidence>
<proteinExistence type="predicted"/>
<gene>
    <name evidence="2" type="ORF">Golob_025139</name>
</gene>
<dbReference type="EMBL" id="JABEZX010346322">
    <property type="protein sequence ID" value="MBA0576378.1"/>
    <property type="molecule type" value="Genomic_DNA"/>
</dbReference>
<dbReference type="InterPro" id="IPR012337">
    <property type="entry name" value="RNaseH-like_sf"/>
</dbReference>
<organism evidence="2 3">
    <name type="scientific">Gossypium lobatum</name>
    <dbReference type="NCBI Taxonomy" id="34289"/>
    <lineage>
        <taxon>Eukaryota</taxon>
        <taxon>Viridiplantae</taxon>
        <taxon>Streptophyta</taxon>
        <taxon>Embryophyta</taxon>
        <taxon>Tracheophyta</taxon>
        <taxon>Spermatophyta</taxon>
        <taxon>Magnoliopsida</taxon>
        <taxon>eudicotyledons</taxon>
        <taxon>Gunneridae</taxon>
        <taxon>Pentapetalae</taxon>
        <taxon>rosids</taxon>
        <taxon>malvids</taxon>
        <taxon>Malvales</taxon>
        <taxon>Malvaceae</taxon>
        <taxon>Malvoideae</taxon>
        <taxon>Gossypium</taxon>
    </lineage>
</organism>
<keyword evidence="3" id="KW-1185">Reference proteome</keyword>
<dbReference type="SUPFAM" id="SSF53098">
    <property type="entry name" value="Ribonuclease H-like"/>
    <property type="match status" value="1"/>
</dbReference>
<dbReference type="InterPro" id="IPR044730">
    <property type="entry name" value="RNase_H-like_dom_plant"/>
</dbReference>
<dbReference type="InterPro" id="IPR002156">
    <property type="entry name" value="RNaseH_domain"/>
</dbReference>
<dbReference type="GO" id="GO:0003676">
    <property type="term" value="F:nucleic acid binding"/>
    <property type="evidence" value="ECO:0007669"/>
    <property type="project" value="InterPro"/>
</dbReference>
<dbReference type="InterPro" id="IPR036397">
    <property type="entry name" value="RNaseH_sf"/>
</dbReference>
<feature type="domain" description="RNase H type-1" evidence="1">
    <location>
        <begin position="44"/>
        <end position="163"/>
    </location>
</feature>
<dbReference type="CDD" id="cd06222">
    <property type="entry name" value="RNase_H_like"/>
    <property type="match status" value="1"/>
</dbReference>
<dbReference type="Gene3D" id="3.30.420.10">
    <property type="entry name" value="Ribonuclease H-like superfamily/Ribonuclease H"/>
    <property type="match status" value="1"/>
</dbReference>
<accession>A0A7J8NH96</accession>
<name>A0A7J8NH96_9ROSI</name>
<reference evidence="2 3" key="1">
    <citation type="journal article" date="2019" name="Genome Biol. Evol.">
        <title>Insights into the evolution of the New World diploid cottons (Gossypium, subgenus Houzingenia) based on genome sequencing.</title>
        <authorList>
            <person name="Grover C.E."/>
            <person name="Arick M.A. 2nd"/>
            <person name="Thrash A."/>
            <person name="Conover J.L."/>
            <person name="Sanders W.S."/>
            <person name="Peterson D.G."/>
            <person name="Frelichowski J.E."/>
            <person name="Scheffler J.A."/>
            <person name="Scheffler B.E."/>
            <person name="Wendel J.F."/>
        </authorList>
    </citation>
    <scope>NUCLEOTIDE SEQUENCE [LARGE SCALE GENOMIC DNA]</scope>
    <source>
        <strain evidence="2">157</strain>
        <tissue evidence="2">Leaf</tissue>
    </source>
</reference>
<protein>
    <recommendedName>
        <fullName evidence="1">RNase H type-1 domain-containing protein</fullName>
    </recommendedName>
</protein>
<dbReference type="PANTHER" id="PTHR47074">
    <property type="entry name" value="BNAC02G40300D PROTEIN"/>
    <property type="match status" value="1"/>
</dbReference>
<dbReference type="Proteomes" id="UP000593572">
    <property type="component" value="Unassembled WGS sequence"/>
</dbReference>
<dbReference type="Pfam" id="PF13456">
    <property type="entry name" value="RVT_3"/>
    <property type="match status" value="1"/>
</dbReference>
<evidence type="ECO:0000313" key="3">
    <source>
        <dbReference type="Proteomes" id="UP000593572"/>
    </source>
</evidence>